<dbReference type="PRINTS" id="PR00081">
    <property type="entry name" value="GDHRDH"/>
</dbReference>
<evidence type="ECO:0000256" key="2">
    <source>
        <dbReference type="ARBA" id="ARBA00023002"/>
    </source>
</evidence>
<dbReference type="Proteomes" id="UP000237749">
    <property type="component" value="Unassembled WGS sequence"/>
</dbReference>
<dbReference type="NCBIfam" id="NF005095">
    <property type="entry name" value="PRK06523.1"/>
    <property type="match status" value="1"/>
</dbReference>
<protein>
    <submittedName>
        <fullName evidence="4">NAD(P)-dependent dehydrogenase (Short-subunit alcohol dehydrogenase family)</fullName>
    </submittedName>
</protein>
<keyword evidence="5" id="KW-1185">Reference proteome</keyword>
<dbReference type="OrthoDB" id="9803333at2"/>
<dbReference type="InterPro" id="IPR002347">
    <property type="entry name" value="SDR_fam"/>
</dbReference>
<evidence type="ECO:0000256" key="3">
    <source>
        <dbReference type="ARBA" id="ARBA00023221"/>
    </source>
</evidence>
<dbReference type="Gene3D" id="3.40.50.720">
    <property type="entry name" value="NAD(P)-binding Rossmann-like Domain"/>
    <property type="match status" value="1"/>
</dbReference>
<dbReference type="GO" id="GO:0008206">
    <property type="term" value="P:bile acid metabolic process"/>
    <property type="evidence" value="ECO:0007669"/>
    <property type="project" value="UniProtKB-ARBA"/>
</dbReference>
<gene>
    <name evidence="4" type="ORF">BXY41_109176</name>
</gene>
<keyword evidence="2" id="KW-0560">Oxidoreductase</keyword>
<accession>A0A2S6HQ48</accession>
<organism evidence="4 5">
    <name type="scientific">Lacrimispora xylanisolvens</name>
    <dbReference type="NCBI Taxonomy" id="384636"/>
    <lineage>
        <taxon>Bacteria</taxon>
        <taxon>Bacillati</taxon>
        <taxon>Bacillota</taxon>
        <taxon>Clostridia</taxon>
        <taxon>Lachnospirales</taxon>
        <taxon>Lachnospiraceae</taxon>
        <taxon>Lacrimispora</taxon>
    </lineage>
</organism>
<dbReference type="AlphaFoldDB" id="A0A2S6HQ48"/>
<keyword evidence="3" id="KW-0443">Lipid metabolism</keyword>
<dbReference type="GO" id="GO:0016491">
    <property type="term" value="F:oxidoreductase activity"/>
    <property type="evidence" value="ECO:0007669"/>
    <property type="project" value="UniProtKB-KW"/>
</dbReference>
<dbReference type="SUPFAM" id="SSF51735">
    <property type="entry name" value="NAD(P)-binding Rossmann-fold domains"/>
    <property type="match status" value="1"/>
</dbReference>
<dbReference type="PANTHER" id="PTHR42879:SF6">
    <property type="entry name" value="NADPH-DEPENDENT REDUCTASE BACG"/>
    <property type="match status" value="1"/>
</dbReference>
<dbReference type="PANTHER" id="PTHR42879">
    <property type="entry name" value="3-OXOACYL-(ACYL-CARRIER-PROTEIN) REDUCTASE"/>
    <property type="match status" value="1"/>
</dbReference>
<comment type="caution">
    <text evidence="4">The sequence shown here is derived from an EMBL/GenBank/DDBJ whole genome shotgun (WGS) entry which is preliminary data.</text>
</comment>
<dbReference type="InterPro" id="IPR036291">
    <property type="entry name" value="NAD(P)-bd_dom_sf"/>
</dbReference>
<sequence length="267" mass="28682">MESFSHMSIDPKELQGKRILVTGGTKGGMGEAIVKRLAKAGATVITTARTTPEELKRPELFIQADISTPEGTAKVVEYILEHFGGVDILVNNVGGSSTPTGGALRQSDEDWQRTFDTNLFAAVRLDRGLLPPMLKQGSGVILHITSIQRRFPGENTMAYSAAKAALGNYSKALATELAPKGIRVNSIAPGFTETKAAERLIERMAQERSCNYNDARQILMDSLGGIPIGRTARPEEVAELAAFLVSDRASYIVGAEHTIDGGIVRTV</sequence>
<reference evidence="4 5" key="1">
    <citation type="submission" date="2018-02" db="EMBL/GenBank/DDBJ databases">
        <title>Genomic Encyclopedia of Archaeal and Bacterial Type Strains, Phase II (KMG-II): from individual species to whole genera.</title>
        <authorList>
            <person name="Goeker M."/>
        </authorList>
    </citation>
    <scope>NUCLEOTIDE SEQUENCE [LARGE SCALE GENOMIC DNA]</scope>
    <source>
        <strain evidence="4 5">DSM 3808</strain>
    </source>
</reference>
<evidence type="ECO:0000313" key="5">
    <source>
        <dbReference type="Proteomes" id="UP000237749"/>
    </source>
</evidence>
<dbReference type="PRINTS" id="PR00080">
    <property type="entry name" value="SDRFAMILY"/>
</dbReference>
<comment type="similarity">
    <text evidence="1">Belongs to the short-chain dehydrogenases/reductases (SDR) family.</text>
</comment>
<dbReference type="RefSeq" id="WP_104438110.1">
    <property type="nucleotide sequence ID" value="NZ_PTJA01000009.1"/>
</dbReference>
<name>A0A2S6HQ48_9FIRM</name>
<evidence type="ECO:0000256" key="1">
    <source>
        <dbReference type="ARBA" id="ARBA00006484"/>
    </source>
</evidence>
<dbReference type="EMBL" id="PTJA01000009">
    <property type="protein sequence ID" value="PPK79697.1"/>
    <property type="molecule type" value="Genomic_DNA"/>
</dbReference>
<proteinExistence type="inferred from homology"/>
<evidence type="ECO:0000313" key="4">
    <source>
        <dbReference type="EMBL" id="PPK79697.1"/>
    </source>
</evidence>
<dbReference type="PROSITE" id="PS00061">
    <property type="entry name" value="ADH_SHORT"/>
    <property type="match status" value="1"/>
</dbReference>
<dbReference type="InterPro" id="IPR020904">
    <property type="entry name" value="Sc_DH/Rdtase_CS"/>
</dbReference>
<dbReference type="Pfam" id="PF13561">
    <property type="entry name" value="adh_short_C2"/>
    <property type="match status" value="1"/>
</dbReference>
<dbReference type="InterPro" id="IPR050259">
    <property type="entry name" value="SDR"/>
</dbReference>
<dbReference type="FunFam" id="3.40.50.720:FF:000084">
    <property type="entry name" value="Short-chain dehydrogenase reductase"/>
    <property type="match status" value="1"/>
</dbReference>
<keyword evidence="3" id="KW-0753">Steroid metabolism</keyword>